<organism evidence="2 3">
    <name type="scientific">Hymenobacter lapidiphilus</name>
    <dbReference type="NCBI Taxonomy" id="2608003"/>
    <lineage>
        <taxon>Bacteria</taxon>
        <taxon>Pseudomonadati</taxon>
        <taxon>Bacteroidota</taxon>
        <taxon>Cytophagia</taxon>
        <taxon>Cytophagales</taxon>
        <taxon>Hymenobacteraceae</taxon>
        <taxon>Hymenobacter</taxon>
    </lineage>
</organism>
<sequence>MKKLFLITLILSSTLAASAQSMAGKPRKKYAFPKKDEESTYVLNVTKNTDEEAEIDACVTRVAYLPYVDLLAQINELKRINSWADTTYQRRLTQLPAGGQLTVTMYRRGSKNADPSYLSLLAKNKAGEELLNLPELPAGQGRFWNRDLYMSTRVIPFVKVASEQDVSLTINDAKTRQNFEYIIKAQ</sequence>
<dbReference type="RefSeq" id="WP_176910138.1">
    <property type="nucleotide sequence ID" value="NZ_JABKAU010000059.1"/>
</dbReference>
<reference evidence="2 3" key="1">
    <citation type="submission" date="2020-05" db="EMBL/GenBank/DDBJ databases">
        <title>Hymenobacter terrestris sp. nov. and Hymenobacter lapidiphilus sp. nov., isolated from regoliths in Antarctica.</title>
        <authorList>
            <person name="Sedlacek I."/>
            <person name="Pantucek R."/>
            <person name="Zeman M."/>
            <person name="Holochova P."/>
            <person name="Kralova S."/>
            <person name="Stankova E."/>
            <person name="Sedo O."/>
            <person name="Micenkova L."/>
            <person name="Svec P."/>
            <person name="Gupta V."/>
            <person name="Sood U."/>
            <person name="Korpole U.S."/>
            <person name="Lal R."/>
        </authorList>
    </citation>
    <scope>NUCLEOTIDE SEQUENCE [LARGE SCALE GENOMIC DNA]</scope>
    <source>
        <strain evidence="2 3">P5342</strain>
    </source>
</reference>
<dbReference type="EMBL" id="JABKAU010000059">
    <property type="protein sequence ID" value="NVO33328.1"/>
    <property type="molecule type" value="Genomic_DNA"/>
</dbReference>
<dbReference type="AlphaFoldDB" id="A0A7Y7U799"/>
<feature type="signal peptide" evidence="1">
    <location>
        <begin position="1"/>
        <end position="19"/>
    </location>
</feature>
<evidence type="ECO:0000313" key="3">
    <source>
        <dbReference type="Proteomes" id="UP000565521"/>
    </source>
</evidence>
<proteinExistence type="predicted"/>
<accession>A0A7Y7U799</accession>
<gene>
    <name evidence="2" type="ORF">HW554_19145</name>
</gene>
<comment type="caution">
    <text evidence="2">The sequence shown here is derived from an EMBL/GenBank/DDBJ whole genome shotgun (WGS) entry which is preliminary data.</text>
</comment>
<evidence type="ECO:0000313" key="2">
    <source>
        <dbReference type="EMBL" id="NVO33328.1"/>
    </source>
</evidence>
<feature type="chain" id="PRO_5030896390" evidence="1">
    <location>
        <begin position="20"/>
        <end position="186"/>
    </location>
</feature>
<protein>
    <submittedName>
        <fullName evidence="2">Uncharacterized protein</fullName>
    </submittedName>
</protein>
<dbReference type="Proteomes" id="UP000565521">
    <property type="component" value="Unassembled WGS sequence"/>
</dbReference>
<keyword evidence="3" id="KW-1185">Reference proteome</keyword>
<evidence type="ECO:0000256" key="1">
    <source>
        <dbReference type="SAM" id="SignalP"/>
    </source>
</evidence>
<keyword evidence="1" id="KW-0732">Signal</keyword>
<name>A0A7Y7U799_9BACT</name>